<dbReference type="EMBL" id="GGEC01063588">
    <property type="protein sequence ID" value="MBX44072.1"/>
    <property type="molecule type" value="Transcribed_RNA"/>
</dbReference>
<protein>
    <submittedName>
        <fullName evidence="1">Uncharacterized protein</fullName>
    </submittedName>
</protein>
<sequence>MLLFSCLISYWCSMNYCLENTMNLWHFANHLKLKF</sequence>
<organism evidence="1">
    <name type="scientific">Rhizophora mucronata</name>
    <name type="common">Asiatic mangrove</name>
    <dbReference type="NCBI Taxonomy" id="61149"/>
    <lineage>
        <taxon>Eukaryota</taxon>
        <taxon>Viridiplantae</taxon>
        <taxon>Streptophyta</taxon>
        <taxon>Embryophyta</taxon>
        <taxon>Tracheophyta</taxon>
        <taxon>Spermatophyta</taxon>
        <taxon>Magnoliopsida</taxon>
        <taxon>eudicotyledons</taxon>
        <taxon>Gunneridae</taxon>
        <taxon>Pentapetalae</taxon>
        <taxon>rosids</taxon>
        <taxon>fabids</taxon>
        <taxon>Malpighiales</taxon>
        <taxon>Rhizophoraceae</taxon>
        <taxon>Rhizophora</taxon>
    </lineage>
</organism>
<reference evidence="1" key="1">
    <citation type="submission" date="2018-02" db="EMBL/GenBank/DDBJ databases">
        <title>Rhizophora mucronata_Transcriptome.</title>
        <authorList>
            <person name="Meera S.P."/>
            <person name="Sreeshan A."/>
            <person name="Augustine A."/>
        </authorList>
    </citation>
    <scope>NUCLEOTIDE SEQUENCE</scope>
    <source>
        <tissue evidence="1">Leaf</tissue>
    </source>
</reference>
<proteinExistence type="predicted"/>
<evidence type="ECO:0000313" key="1">
    <source>
        <dbReference type="EMBL" id="MBX44072.1"/>
    </source>
</evidence>
<name>A0A2P2NNI5_RHIMU</name>
<accession>A0A2P2NNI5</accession>
<dbReference type="AlphaFoldDB" id="A0A2P2NNI5"/>